<keyword evidence="1" id="KW-0472">Membrane</keyword>
<evidence type="ECO:0000313" key="4">
    <source>
        <dbReference type="Proteomes" id="UP000636394"/>
    </source>
</evidence>
<dbReference type="EMBL" id="WPCR01000015">
    <property type="protein sequence ID" value="NHM14948.1"/>
    <property type="molecule type" value="Genomic_DNA"/>
</dbReference>
<dbReference type="EMBL" id="CP072829">
    <property type="protein sequence ID" value="QTU84246.1"/>
    <property type="molecule type" value="Genomic_DNA"/>
</dbReference>
<dbReference type="AlphaFoldDB" id="A0A9E6SU98"/>
<protein>
    <submittedName>
        <fullName evidence="3">Uncharacterized protein</fullName>
    </submittedName>
</protein>
<dbReference type="KEGG" id="ebz:J7S26_07835"/>
<dbReference type="Proteomes" id="UP000671910">
    <property type="component" value="Chromosome"/>
</dbReference>
<name>A0A9E6SU98_9ACTN</name>
<feature type="transmembrane region" description="Helical" evidence="1">
    <location>
        <begin position="128"/>
        <end position="149"/>
    </location>
</feature>
<reference evidence="2 4" key="1">
    <citation type="submission" date="2019-11" db="EMBL/GenBank/DDBJ databases">
        <title>Eggerthellaceae novel genus isolated from the rectal contents of marmort.</title>
        <authorList>
            <person name="Zhang G."/>
        </authorList>
    </citation>
    <scope>NUCLEOTIDE SEQUENCE [LARGE SCALE GENOMIC DNA]</scope>
    <source>
        <strain evidence="4">zg-886</strain>
        <strain evidence="2">Zg-886</strain>
    </source>
</reference>
<evidence type="ECO:0000313" key="2">
    <source>
        <dbReference type="EMBL" id="NHM14948.1"/>
    </source>
</evidence>
<feature type="transmembrane region" description="Helical" evidence="1">
    <location>
        <begin position="63"/>
        <end position="81"/>
    </location>
</feature>
<proteinExistence type="predicted"/>
<evidence type="ECO:0000313" key="3">
    <source>
        <dbReference type="EMBL" id="QTU84246.1"/>
    </source>
</evidence>
<accession>A0A9E6SU98</accession>
<feature type="transmembrane region" description="Helical" evidence="1">
    <location>
        <begin position="37"/>
        <end position="57"/>
    </location>
</feature>
<feature type="transmembrane region" description="Helical" evidence="1">
    <location>
        <begin position="170"/>
        <end position="189"/>
    </location>
</feature>
<reference evidence="3" key="2">
    <citation type="submission" date="2021-04" db="EMBL/GenBank/DDBJ databases">
        <title>Novel species in family Eggerthellaceae.</title>
        <authorList>
            <person name="Zhang G."/>
        </authorList>
    </citation>
    <scope>NUCLEOTIDE SEQUENCE</scope>
    <source>
        <strain evidence="3">Zg-886</strain>
    </source>
</reference>
<organism evidence="3 5">
    <name type="scientific">Xiamenia xianingshaonis</name>
    <dbReference type="NCBI Taxonomy" id="2682776"/>
    <lineage>
        <taxon>Bacteria</taxon>
        <taxon>Bacillati</taxon>
        <taxon>Actinomycetota</taxon>
        <taxon>Coriobacteriia</taxon>
        <taxon>Eggerthellales</taxon>
        <taxon>Eggerthellaceae</taxon>
        <taxon>Xiamenia</taxon>
    </lineage>
</organism>
<feature type="transmembrane region" description="Helical" evidence="1">
    <location>
        <begin position="195"/>
        <end position="221"/>
    </location>
</feature>
<gene>
    <name evidence="2" type="ORF">GMI68_09320</name>
    <name evidence="3" type="ORF">J7S26_07835</name>
</gene>
<evidence type="ECO:0000313" key="5">
    <source>
        <dbReference type="Proteomes" id="UP000671910"/>
    </source>
</evidence>
<feature type="transmembrane region" description="Helical" evidence="1">
    <location>
        <begin position="6"/>
        <end position="25"/>
    </location>
</feature>
<keyword evidence="4" id="KW-1185">Reference proteome</keyword>
<keyword evidence="1" id="KW-1133">Transmembrane helix</keyword>
<keyword evidence="1" id="KW-0812">Transmembrane</keyword>
<evidence type="ECO:0000256" key="1">
    <source>
        <dbReference type="SAM" id="Phobius"/>
    </source>
</evidence>
<dbReference type="Proteomes" id="UP000636394">
    <property type="component" value="Unassembled WGS sequence"/>
</dbReference>
<feature type="transmembrane region" description="Helical" evidence="1">
    <location>
        <begin position="88"/>
        <end position="108"/>
    </location>
</feature>
<dbReference type="RefSeq" id="WP_166340431.1">
    <property type="nucleotide sequence ID" value="NZ_CP072829.1"/>
</dbReference>
<sequence length="294" mass="32753">MIGYDFEHVAVMLIGSVPAQVIYAGALCRFFDVQRKWLYWAIQILAAALLIFVFWEIGSWQRLALSAVVSFSPVFFGKIKLWRRLTIALLASIVMLLADFALGVEWMLVTGEAIADYDVAFAHLPECILLVAVNIILMAVAFALLGRFLEAVGLLRGEQFGIMPLTATSLIGFPLVQQAILMLIVRILYSENDQLPIMAFSLAVVVLFVLADVAVVVAVAVSSRRRMVELRSRVLEKQVDSCMAEFREAAAAVERAAHARHDVRNNAAVIEELWKNGDVSEARRMCKELRRELG</sequence>